<dbReference type="OrthoDB" id="5243635at2"/>
<comment type="caution">
    <text evidence="2">The sequence shown here is derived from an EMBL/GenBank/DDBJ whole genome shotgun (WGS) entry which is preliminary data.</text>
</comment>
<dbReference type="SUPFAM" id="SSF55729">
    <property type="entry name" value="Acyl-CoA N-acyltransferases (Nat)"/>
    <property type="match status" value="1"/>
</dbReference>
<name>A0A371PQ84_STRIH</name>
<gene>
    <name evidence="2" type="ORF">DY245_42095</name>
</gene>
<dbReference type="RefSeq" id="WP_128512379.1">
    <property type="nucleotide sequence ID" value="NZ_QUAC01000479.1"/>
</dbReference>
<dbReference type="EMBL" id="QUAC01000479">
    <property type="protein sequence ID" value="REK84657.1"/>
    <property type="molecule type" value="Genomic_DNA"/>
</dbReference>
<dbReference type="PROSITE" id="PS51186">
    <property type="entry name" value="GNAT"/>
    <property type="match status" value="1"/>
</dbReference>
<keyword evidence="2" id="KW-0808">Transferase</keyword>
<feature type="domain" description="N-acetyltransferase" evidence="1">
    <location>
        <begin position="8"/>
        <end position="175"/>
    </location>
</feature>
<keyword evidence="3" id="KW-1185">Reference proteome</keyword>
<reference evidence="2 3" key="1">
    <citation type="submission" date="2018-08" db="EMBL/GenBank/DDBJ databases">
        <title>Streptomyces NEAU-D10 sp. nov., a novel Actinomycete isolated from soil.</title>
        <authorList>
            <person name="Jin L."/>
        </authorList>
    </citation>
    <scope>NUCLEOTIDE SEQUENCE [LARGE SCALE GENOMIC DNA]</scope>
    <source>
        <strain evidence="2 3">NEAU-D10</strain>
    </source>
</reference>
<evidence type="ECO:0000259" key="1">
    <source>
        <dbReference type="PROSITE" id="PS51186"/>
    </source>
</evidence>
<dbReference type="Proteomes" id="UP000262477">
    <property type="component" value="Unassembled WGS sequence"/>
</dbReference>
<evidence type="ECO:0000313" key="2">
    <source>
        <dbReference type="EMBL" id="REK84657.1"/>
    </source>
</evidence>
<proteinExistence type="predicted"/>
<dbReference type="AlphaFoldDB" id="A0A371PQ84"/>
<dbReference type="Gene3D" id="3.40.630.30">
    <property type="match status" value="1"/>
</dbReference>
<accession>A0A371PQ84</accession>
<sequence>MIVTTSQAFLRTANLDDLDGITDLHTQARATYYQAGGLSEVEITSPDARARRREAWMRSIQSDATTVLCAVLEREIVGTLAMGPPLESAVDAAAVGQLYQIHVRPGCWGQGIGSQLHAAFVQFLRDASLDTGLLEVWERNTRARTFYTRHGWKPDGHPRPGPCDASYVRMRLNLGSDF</sequence>
<dbReference type="CDD" id="cd04301">
    <property type="entry name" value="NAT_SF"/>
    <property type="match status" value="1"/>
</dbReference>
<dbReference type="Pfam" id="PF00583">
    <property type="entry name" value="Acetyltransf_1"/>
    <property type="match status" value="1"/>
</dbReference>
<evidence type="ECO:0000313" key="3">
    <source>
        <dbReference type="Proteomes" id="UP000262477"/>
    </source>
</evidence>
<dbReference type="GO" id="GO:0016747">
    <property type="term" value="F:acyltransferase activity, transferring groups other than amino-acyl groups"/>
    <property type="evidence" value="ECO:0007669"/>
    <property type="project" value="InterPro"/>
</dbReference>
<protein>
    <submittedName>
        <fullName evidence="2">GNAT family N-acetyltransferase</fullName>
    </submittedName>
</protein>
<dbReference type="InterPro" id="IPR000182">
    <property type="entry name" value="GNAT_dom"/>
</dbReference>
<organism evidence="2 3">
    <name type="scientific">Streptomyces inhibens</name>
    <dbReference type="NCBI Taxonomy" id="2293571"/>
    <lineage>
        <taxon>Bacteria</taxon>
        <taxon>Bacillati</taxon>
        <taxon>Actinomycetota</taxon>
        <taxon>Actinomycetes</taxon>
        <taxon>Kitasatosporales</taxon>
        <taxon>Streptomycetaceae</taxon>
        <taxon>Streptomyces</taxon>
    </lineage>
</organism>
<dbReference type="InterPro" id="IPR016181">
    <property type="entry name" value="Acyl_CoA_acyltransferase"/>
</dbReference>